<dbReference type="AlphaFoldDB" id="A0A895YEN3"/>
<sequence>MVEVLERARSLPEPVAAKLAAARAPDADHAYGRAWQSWLDEQPDGALYRGGDNSGLLAVPGAGPAGSPIGDGFMVLDRLVTDSAKRSAGPAVFTVDEDGEEALREPLATARLALLDAAMALGAPHLVDPADAALLASAGEQLWPTPECSGDGGLRVPAGGVRRQVDRVIM</sequence>
<proteinExistence type="predicted"/>
<protein>
    <submittedName>
        <fullName evidence="1">Uncharacterized protein</fullName>
    </submittedName>
</protein>
<name>A0A895YEN3_9ACTN</name>
<accession>A0A895YEN3</accession>
<dbReference type="Proteomes" id="UP000662857">
    <property type="component" value="Chromosome"/>
</dbReference>
<evidence type="ECO:0000313" key="2">
    <source>
        <dbReference type="Proteomes" id="UP000662857"/>
    </source>
</evidence>
<keyword evidence="2" id="KW-1185">Reference proteome</keyword>
<dbReference type="KEGG" id="nhy:JQS43_06935"/>
<dbReference type="RefSeq" id="WP_239678241.1">
    <property type="nucleotide sequence ID" value="NZ_CP070499.1"/>
</dbReference>
<reference evidence="1" key="1">
    <citation type="submission" date="2021-02" db="EMBL/GenBank/DDBJ databases">
        <title>Natrosporangium hydrolyticum gen. nov., sp. nov, a haloalkaliphilic actinobacterium from a soda solonchak soil.</title>
        <authorList>
            <person name="Sorokin D.Y."/>
            <person name="Khijniak T.V."/>
            <person name="Zakharycheva A.P."/>
            <person name="Boueva O.V."/>
            <person name="Ariskina E.V."/>
            <person name="Hahnke R.L."/>
            <person name="Bunk B."/>
            <person name="Sproer C."/>
            <person name="Schumann P."/>
            <person name="Evtushenko L.I."/>
            <person name="Kublanov I.V."/>
        </authorList>
    </citation>
    <scope>NUCLEOTIDE SEQUENCE</scope>
    <source>
        <strain evidence="1">DSM 106523</strain>
    </source>
</reference>
<organism evidence="1 2">
    <name type="scientific">Natronosporangium hydrolyticum</name>
    <dbReference type="NCBI Taxonomy" id="2811111"/>
    <lineage>
        <taxon>Bacteria</taxon>
        <taxon>Bacillati</taxon>
        <taxon>Actinomycetota</taxon>
        <taxon>Actinomycetes</taxon>
        <taxon>Micromonosporales</taxon>
        <taxon>Micromonosporaceae</taxon>
        <taxon>Natronosporangium</taxon>
    </lineage>
</organism>
<dbReference type="EMBL" id="CP070499">
    <property type="protein sequence ID" value="QSB16041.1"/>
    <property type="molecule type" value="Genomic_DNA"/>
</dbReference>
<gene>
    <name evidence="1" type="ORF">JQS43_06935</name>
</gene>
<evidence type="ECO:0000313" key="1">
    <source>
        <dbReference type="EMBL" id="QSB16041.1"/>
    </source>
</evidence>